<feature type="compositionally biased region" description="Basic and acidic residues" evidence="4">
    <location>
        <begin position="539"/>
        <end position="550"/>
    </location>
</feature>
<dbReference type="PANTHER" id="PTHR30097:SF4">
    <property type="entry name" value="SLR6042 PROTEIN"/>
    <property type="match status" value="1"/>
</dbReference>
<comment type="similarity">
    <text evidence="1">Belongs to the membrane fusion protein (MFP) (TC 8.A.1) family.</text>
</comment>
<dbReference type="GO" id="GO:0015679">
    <property type="term" value="P:plasma membrane copper ion transport"/>
    <property type="evidence" value="ECO:0007669"/>
    <property type="project" value="TreeGrafter"/>
</dbReference>
<comment type="caution">
    <text evidence="8">The sequence shown here is derived from an EMBL/GenBank/DDBJ whole genome shotgun (WGS) entry which is preliminary data.</text>
</comment>
<feature type="domain" description="CzcB-like C-terminal circularly permuted SH3-like" evidence="7">
    <location>
        <begin position="392"/>
        <end position="445"/>
    </location>
</feature>
<evidence type="ECO:0000256" key="5">
    <source>
        <dbReference type="SAM" id="Phobius"/>
    </source>
</evidence>
<evidence type="ECO:0000256" key="3">
    <source>
        <dbReference type="SAM" id="Coils"/>
    </source>
</evidence>
<evidence type="ECO:0000256" key="4">
    <source>
        <dbReference type="SAM" id="MobiDB-lite"/>
    </source>
</evidence>
<dbReference type="InterPro" id="IPR006143">
    <property type="entry name" value="RND_pump_MFP"/>
</dbReference>
<dbReference type="InterPro" id="IPR058792">
    <property type="entry name" value="Beta-barrel_RND_2"/>
</dbReference>
<feature type="coiled-coil region" evidence="3">
    <location>
        <begin position="204"/>
        <end position="247"/>
    </location>
</feature>
<name>A0AAP5MB41_9CYAN</name>
<dbReference type="Pfam" id="PF25975">
    <property type="entry name" value="CzcB_C"/>
    <property type="match status" value="1"/>
</dbReference>
<protein>
    <submittedName>
        <fullName evidence="8">Efflux RND transporter periplasmic adaptor subunit</fullName>
    </submittedName>
</protein>
<dbReference type="GO" id="GO:0030313">
    <property type="term" value="C:cell envelope"/>
    <property type="evidence" value="ECO:0007669"/>
    <property type="project" value="TreeGrafter"/>
</dbReference>
<keyword evidence="5" id="KW-0472">Membrane</keyword>
<feature type="domain" description="CusB-like beta-barrel" evidence="6">
    <location>
        <begin position="309"/>
        <end position="382"/>
    </location>
</feature>
<dbReference type="GO" id="GO:0016020">
    <property type="term" value="C:membrane"/>
    <property type="evidence" value="ECO:0007669"/>
    <property type="project" value="InterPro"/>
</dbReference>
<evidence type="ECO:0000313" key="9">
    <source>
        <dbReference type="Proteomes" id="UP000667802"/>
    </source>
</evidence>
<dbReference type="NCBIfam" id="TIGR01730">
    <property type="entry name" value="RND_mfp"/>
    <property type="match status" value="1"/>
</dbReference>
<accession>A0AAP5MB41</accession>
<dbReference type="GO" id="GO:0060003">
    <property type="term" value="P:copper ion export"/>
    <property type="evidence" value="ECO:0007669"/>
    <property type="project" value="TreeGrafter"/>
</dbReference>
<dbReference type="GO" id="GO:0022857">
    <property type="term" value="F:transmembrane transporter activity"/>
    <property type="evidence" value="ECO:0007669"/>
    <property type="project" value="InterPro"/>
</dbReference>
<dbReference type="Gene3D" id="2.40.30.170">
    <property type="match status" value="1"/>
</dbReference>
<feature type="coiled-coil region" evidence="3">
    <location>
        <begin position="141"/>
        <end position="168"/>
    </location>
</feature>
<dbReference type="InterPro" id="IPR058649">
    <property type="entry name" value="CzcB_C"/>
</dbReference>
<keyword evidence="3" id="KW-0175">Coiled coil</keyword>
<dbReference type="AlphaFoldDB" id="A0AAP5MB41"/>
<keyword evidence="9" id="KW-1185">Reference proteome</keyword>
<dbReference type="PANTHER" id="PTHR30097">
    <property type="entry name" value="CATION EFFLUX SYSTEM PROTEIN CUSB"/>
    <property type="match status" value="1"/>
</dbReference>
<dbReference type="Gene3D" id="2.40.420.20">
    <property type="match status" value="1"/>
</dbReference>
<dbReference type="Gene3D" id="1.10.287.470">
    <property type="entry name" value="Helix hairpin bin"/>
    <property type="match status" value="1"/>
</dbReference>
<keyword evidence="5" id="KW-0812">Transmembrane</keyword>
<dbReference type="Gene3D" id="2.40.50.100">
    <property type="match status" value="1"/>
</dbReference>
<dbReference type="InterPro" id="IPR051909">
    <property type="entry name" value="MFP_Cation_Efflux"/>
</dbReference>
<keyword evidence="2" id="KW-0813">Transport</keyword>
<dbReference type="Proteomes" id="UP000667802">
    <property type="component" value="Unassembled WGS sequence"/>
</dbReference>
<dbReference type="RefSeq" id="WP_208338463.1">
    <property type="nucleotide sequence ID" value="NZ_CAWQFN010000089.1"/>
</dbReference>
<evidence type="ECO:0000256" key="2">
    <source>
        <dbReference type="ARBA" id="ARBA00022448"/>
    </source>
</evidence>
<organism evidence="8 9">
    <name type="scientific">Aetokthonos hydrillicola Thurmond2011</name>
    <dbReference type="NCBI Taxonomy" id="2712845"/>
    <lineage>
        <taxon>Bacteria</taxon>
        <taxon>Bacillati</taxon>
        <taxon>Cyanobacteriota</taxon>
        <taxon>Cyanophyceae</taxon>
        <taxon>Nostocales</taxon>
        <taxon>Hapalosiphonaceae</taxon>
        <taxon>Aetokthonos</taxon>
    </lineage>
</organism>
<evidence type="ECO:0000313" key="8">
    <source>
        <dbReference type="EMBL" id="MDR9897512.1"/>
    </source>
</evidence>
<evidence type="ECO:0000259" key="6">
    <source>
        <dbReference type="Pfam" id="PF25954"/>
    </source>
</evidence>
<evidence type="ECO:0000256" key="1">
    <source>
        <dbReference type="ARBA" id="ARBA00009477"/>
    </source>
</evidence>
<gene>
    <name evidence="8" type="ORF">G7B40_023510</name>
</gene>
<evidence type="ECO:0000259" key="7">
    <source>
        <dbReference type="Pfam" id="PF25975"/>
    </source>
</evidence>
<sequence>MPNSYSKQSIVIRSVSRTFLLLFVLSFPTVVLAHGGHGNEFQGESEATQSSHSIQVDPQTARRLGIKVEPVKQQQLAIGIKTTGQIETLPSYRVEVTSPISESQVIDLLVEPGAVVKKGQPVAVVTSPDLVTLRVDSLTKRAEAQADLKKAQADLKQAQQNYQKYLQIDAAEIAQAQSQVGYAQEKYDKDKQLMNAGAIPRRTALESQTQLAEAKAKLVTAESRKDLIDAENKLKTAQSSVELAKSKLQLSNTAYQTRLSQLGTRANTKGLVTVTSPIDGKVADREATIGQAFKDAGGKLMTIVNDTQVFATANIFEKDLSKVRKGQKVSVKVTSVANRTFTGRIAVIGSVVEGETRVIPVKAQIDNPNGVLKPGMFAELEVLTDKTSSAILAIPNAAVVDANGKKVVYVQSGNAYQPVEVSLGQTSGDMVEVKSGLFEGDMVVTVRAPQLYAQSLRGGNKLKEDEHTQAPLKATEAKTLNLPVPLWLVGAAGGAFIASVAFVAGRRSKPQVPVSGALASVPQGSPDTSVTTPNSSPWDDNHHVPHDDLKVTVIRNNTEQ</sequence>
<feature type="transmembrane region" description="Helical" evidence="5">
    <location>
        <begin position="484"/>
        <end position="504"/>
    </location>
</feature>
<feature type="region of interest" description="Disordered" evidence="4">
    <location>
        <begin position="514"/>
        <end position="560"/>
    </location>
</feature>
<dbReference type="SUPFAM" id="SSF111369">
    <property type="entry name" value="HlyD-like secretion proteins"/>
    <property type="match status" value="1"/>
</dbReference>
<proteinExistence type="inferred from homology"/>
<reference evidence="9" key="1">
    <citation type="journal article" date="2021" name="Science">
        <title>Hunting the eagle killer: A cyanobacterial neurotoxin causes vacuolar myelinopathy.</title>
        <authorList>
            <person name="Breinlinger S."/>
            <person name="Phillips T.J."/>
            <person name="Haram B.N."/>
            <person name="Mares J."/>
            <person name="Martinez Yerena J.A."/>
            <person name="Hrouzek P."/>
            <person name="Sobotka R."/>
            <person name="Henderson W.M."/>
            <person name="Schmieder P."/>
            <person name="Williams S.M."/>
            <person name="Lauderdale J.D."/>
            <person name="Wilde H.D."/>
            <person name="Gerrin W."/>
            <person name="Kust A."/>
            <person name="Washington J.W."/>
            <person name="Wagner C."/>
            <person name="Geier B."/>
            <person name="Liebeke M."/>
            <person name="Enke H."/>
            <person name="Niedermeyer T.H.J."/>
            <person name="Wilde S.B."/>
        </authorList>
    </citation>
    <scope>NUCLEOTIDE SEQUENCE [LARGE SCALE GENOMIC DNA]</scope>
    <source>
        <strain evidence="9">Thurmond2011</strain>
    </source>
</reference>
<dbReference type="FunFam" id="2.40.30.170:FF:000010">
    <property type="entry name" value="Efflux RND transporter periplasmic adaptor subunit"/>
    <property type="match status" value="1"/>
</dbReference>
<dbReference type="EMBL" id="JAALHA020000013">
    <property type="protein sequence ID" value="MDR9897512.1"/>
    <property type="molecule type" value="Genomic_DNA"/>
</dbReference>
<keyword evidence="5" id="KW-1133">Transmembrane helix</keyword>
<feature type="compositionally biased region" description="Polar residues" evidence="4">
    <location>
        <begin position="522"/>
        <end position="538"/>
    </location>
</feature>
<dbReference type="Pfam" id="PF25954">
    <property type="entry name" value="Beta-barrel_RND_2"/>
    <property type="match status" value="1"/>
</dbReference>